<name>A0ABP8PYT5_9ACTN</name>
<feature type="transmembrane region" description="Helical" evidence="1">
    <location>
        <begin position="170"/>
        <end position="189"/>
    </location>
</feature>
<dbReference type="Gene3D" id="1.20.120.1760">
    <property type="match status" value="1"/>
</dbReference>
<gene>
    <name evidence="2" type="ORF">GCM10023191_035890</name>
</gene>
<feature type="transmembrane region" description="Helical" evidence="1">
    <location>
        <begin position="260"/>
        <end position="280"/>
    </location>
</feature>
<keyword evidence="1" id="KW-0472">Membrane</keyword>
<dbReference type="InterPro" id="IPR043130">
    <property type="entry name" value="CDP-OH_PTrfase_TM_dom"/>
</dbReference>
<keyword evidence="1" id="KW-1133">Transmembrane helix</keyword>
<keyword evidence="3" id="KW-1185">Reference proteome</keyword>
<dbReference type="Pfam" id="PF01066">
    <property type="entry name" value="CDP-OH_P_transf"/>
    <property type="match status" value="1"/>
</dbReference>
<protein>
    <submittedName>
        <fullName evidence="2">CDP-alcohol phosphatidyltransferase family protein</fullName>
    </submittedName>
</protein>
<feature type="transmembrane region" description="Helical" evidence="1">
    <location>
        <begin position="107"/>
        <end position="125"/>
    </location>
</feature>
<proteinExistence type="predicted"/>
<reference evidence="3" key="1">
    <citation type="journal article" date="2019" name="Int. J. Syst. Evol. Microbiol.">
        <title>The Global Catalogue of Microorganisms (GCM) 10K type strain sequencing project: providing services to taxonomists for standard genome sequencing and annotation.</title>
        <authorList>
            <consortium name="The Broad Institute Genomics Platform"/>
            <consortium name="The Broad Institute Genome Sequencing Center for Infectious Disease"/>
            <person name="Wu L."/>
            <person name="Ma J."/>
        </authorList>
    </citation>
    <scope>NUCLEOTIDE SEQUENCE [LARGE SCALE GENOMIC DNA]</scope>
    <source>
        <strain evidence="3">JCM 17933</strain>
    </source>
</reference>
<evidence type="ECO:0000313" key="3">
    <source>
        <dbReference type="Proteomes" id="UP001500503"/>
    </source>
</evidence>
<comment type="caution">
    <text evidence="2">The sequence shown here is derived from an EMBL/GenBank/DDBJ whole genome shotgun (WGS) entry which is preliminary data.</text>
</comment>
<dbReference type="EMBL" id="BAABHF010000019">
    <property type="protein sequence ID" value="GAA4495331.1"/>
    <property type="molecule type" value="Genomic_DNA"/>
</dbReference>
<dbReference type="InterPro" id="IPR000462">
    <property type="entry name" value="CDP-OH_P_trans"/>
</dbReference>
<dbReference type="Proteomes" id="UP001500503">
    <property type="component" value="Unassembled WGS sequence"/>
</dbReference>
<accession>A0ABP8PYT5</accession>
<evidence type="ECO:0000313" key="2">
    <source>
        <dbReference type="EMBL" id="GAA4495331.1"/>
    </source>
</evidence>
<keyword evidence="1" id="KW-0812">Transmembrane</keyword>
<organism evidence="2 3">
    <name type="scientific">Actinoallomurus oryzae</name>
    <dbReference type="NCBI Taxonomy" id="502180"/>
    <lineage>
        <taxon>Bacteria</taxon>
        <taxon>Bacillati</taxon>
        <taxon>Actinomycetota</taxon>
        <taxon>Actinomycetes</taxon>
        <taxon>Streptosporangiales</taxon>
        <taxon>Thermomonosporaceae</taxon>
        <taxon>Actinoallomurus</taxon>
    </lineage>
</organism>
<sequence>MPSRAVISVVAHHGWRRPRSPYPDRMLETPRAATVPTLAELREVCQPGAKLRSRNGEHWAGRLYMRRISLRLTRRLVRTRVTPDALTWSMVVCGVASGPALLVPGPAGAVAAALLFQLFLLFDCVDGEVARWRGQNSATGIYLDRLGAYLADAALMVGAGFRAARGASAAWVSVGLAAALGIVLLKASTDLVDVARARRGLAPAGDEAARPRAAGLASVRRLASAVKLHRITNGIEASLVLLCAAVADAAAGGLGPTRLAVMAIAGVTWAMVVAHVASILSSSRLR</sequence>
<evidence type="ECO:0000256" key="1">
    <source>
        <dbReference type="SAM" id="Phobius"/>
    </source>
</evidence>